<feature type="region of interest" description="Disordered" evidence="10">
    <location>
        <begin position="178"/>
        <end position="218"/>
    </location>
</feature>
<keyword evidence="3 9" id="KW-0862">Zinc</keyword>
<dbReference type="GO" id="GO:0003700">
    <property type="term" value="F:DNA-binding transcription factor activity"/>
    <property type="evidence" value="ECO:0007669"/>
    <property type="project" value="UniProtKB-UniRule"/>
</dbReference>
<feature type="transmembrane region" description="Helical" evidence="11">
    <location>
        <begin position="54"/>
        <end position="75"/>
    </location>
</feature>
<gene>
    <name evidence="13" type="ORF">C4D60_Mb02t16350</name>
</gene>
<keyword evidence="7 8" id="KW-0539">Nucleus</keyword>
<protein>
    <recommendedName>
        <fullName evidence="9">Dof zinc finger protein</fullName>
    </recommendedName>
</protein>
<dbReference type="PANTHER" id="PTHR31992:SF62">
    <property type="entry name" value="DOF ZINC FINGER PROTEIN DOF3.1"/>
    <property type="match status" value="1"/>
</dbReference>
<evidence type="ECO:0000313" key="13">
    <source>
        <dbReference type="EMBL" id="THU45297.1"/>
    </source>
</evidence>
<dbReference type="PROSITE" id="PS50884">
    <property type="entry name" value="ZF_DOF_2"/>
    <property type="match status" value="1"/>
</dbReference>
<keyword evidence="1 9" id="KW-0479">Metal-binding</keyword>
<organism evidence="13 14">
    <name type="scientific">Musa balbisiana</name>
    <name type="common">Banana</name>
    <dbReference type="NCBI Taxonomy" id="52838"/>
    <lineage>
        <taxon>Eukaryota</taxon>
        <taxon>Viridiplantae</taxon>
        <taxon>Streptophyta</taxon>
        <taxon>Embryophyta</taxon>
        <taxon>Tracheophyta</taxon>
        <taxon>Spermatophyta</taxon>
        <taxon>Magnoliopsida</taxon>
        <taxon>Liliopsida</taxon>
        <taxon>Zingiberales</taxon>
        <taxon>Musaceae</taxon>
        <taxon>Musa</taxon>
    </lineage>
</organism>
<evidence type="ECO:0000256" key="2">
    <source>
        <dbReference type="ARBA" id="ARBA00022771"/>
    </source>
</evidence>
<keyword evidence="11" id="KW-0472">Membrane</keyword>
<dbReference type="Proteomes" id="UP000317650">
    <property type="component" value="Chromosome 2"/>
</dbReference>
<dbReference type="PROSITE" id="PS01361">
    <property type="entry name" value="ZF_DOF_1"/>
    <property type="match status" value="1"/>
</dbReference>
<dbReference type="GO" id="GO:0008270">
    <property type="term" value="F:zinc ion binding"/>
    <property type="evidence" value="ECO:0007669"/>
    <property type="project" value="UniProtKB-KW"/>
</dbReference>
<keyword evidence="14" id="KW-1185">Reference proteome</keyword>
<comment type="function">
    <text evidence="9">Transcription factor that binds specifically to a 5'-AA[AG]G-3' consensus core sequence.</text>
</comment>
<keyword evidence="11" id="KW-1133">Transmembrane helix</keyword>
<dbReference type="GO" id="GO:0005634">
    <property type="term" value="C:nucleus"/>
    <property type="evidence" value="ECO:0007669"/>
    <property type="project" value="UniProtKB-SubCell"/>
</dbReference>
<evidence type="ECO:0000313" key="14">
    <source>
        <dbReference type="Proteomes" id="UP000317650"/>
    </source>
</evidence>
<sequence>MDGCKHWAVRKRTAKWVTGLNSAVEFSGVAAEGAALYNSPPSLRWEETSPWGGVAYDTMGICSCHFLLFVLSFLWRLKRKRQILSSLIPVHRKAQTASRSHDFCEETLPVALDSTASAEFQAARPRFPEPEQNLRCPRCDSTDTKFCYYNNHNLSQPRHFCKSCRRYWTKGGMLRNIPVGGGTRKNSKRSGSSSSSSAAYSCKRPNPPRPPSHLADLPKTEPISVLYPPLDPDRHLLDMTGSFSSLLASDGHLETVLESFHPVCGGDVTVLPNSTSAICSGIHIQGMELQSSVSNRNIPAAAVENSERLEGAPGCWTASWTDLAIYNPGSNMQ</sequence>
<keyword evidence="6 9" id="KW-0804">Transcription</keyword>
<comment type="caution">
    <text evidence="13">The sequence shown here is derived from an EMBL/GenBank/DDBJ whole genome shotgun (WGS) entry which is preliminary data.</text>
</comment>
<proteinExistence type="predicted"/>
<evidence type="ECO:0000256" key="3">
    <source>
        <dbReference type="ARBA" id="ARBA00022833"/>
    </source>
</evidence>
<evidence type="ECO:0000256" key="4">
    <source>
        <dbReference type="ARBA" id="ARBA00023015"/>
    </source>
</evidence>
<dbReference type="EMBL" id="PYDT01000011">
    <property type="protein sequence ID" value="THU45297.1"/>
    <property type="molecule type" value="Genomic_DNA"/>
</dbReference>
<feature type="domain" description="Dof-type" evidence="12">
    <location>
        <begin position="134"/>
        <end position="188"/>
    </location>
</feature>
<evidence type="ECO:0000256" key="9">
    <source>
        <dbReference type="RuleBase" id="RU369094"/>
    </source>
</evidence>
<dbReference type="Pfam" id="PF02701">
    <property type="entry name" value="Zn_ribbon_Dof"/>
    <property type="match status" value="1"/>
</dbReference>
<evidence type="ECO:0000256" key="10">
    <source>
        <dbReference type="SAM" id="MobiDB-lite"/>
    </source>
</evidence>
<evidence type="ECO:0000256" key="11">
    <source>
        <dbReference type="SAM" id="Phobius"/>
    </source>
</evidence>
<keyword evidence="2 8" id="KW-0863">Zinc-finger</keyword>
<accession>A0A4S8IB44</accession>
<dbReference type="PANTHER" id="PTHR31992">
    <property type="entry name" value="DOF ZINC FINGER PROTEIN DOF1.4-RELATED"/>
    <property type="match status" value="1"/>
</dbReference>
<evidence type="ECO:0000256" key="6">
    <source>
        <dbReference type="ARBA" id="ARBA00023163"/>
    </source>
</evidence>
<dbReference type="GO" id="GO:0003677">
    <property type="term" value="F:DNA binding"/>
    <property type="evidence" value="ECO:0007669"/>
    <property type="project" value="UniProtKB-UniRule"/>
</dbReference>
<dbReference type="STRING" id="52838.A0A4S8IB44"/>
<evidence type="ECO:0000256" key="1">
    <source>
        <dbReference type="ARBA" id="ARBA00022723"/>
    </source>
</evidence>
<keyword evidence="5 8" id="KW-0238">DNA-binding</keyword>
<keyword evidence="11" id="KW-0812">Transmembrane</keyword>
<evidence type="ECO:0000256" key="5">
    <source>
        <dbReference type="ARBA" id="ARBA00023125"/>
    </source>
</evidence>
<evidence type="ECO:0000259" key="12">
    <source>
        <dbReference type="PROSITE" id="PS50884"/>
    </source>
</evidence>
<evidence type="ECO:0000256" key="7">
    <source>
        <dbReference type="ARBA" id="ARBA00023242"/>
    </source>
</evidence>
<name>A0A4S8IB44_MUSBA</name>
<dbReference type="InterPro" id="IPR045174">
    <property type="entry name" value="Dof"/>
</dbReference>
<comment type="subcellular location">
    <subcellularLocation>
        <location evidence="8 9">Nucleus</location>
    </subcellularLocation>
</comment>
<dbReference type="AlphaFoldDB" id="A0A4S8IB44"/>
<evidence type="ECO:0000256" key="8">
    <source>
        <dbReference type="PROSITE-ProRule" id="PRU00071"/>
    </source>
</evidence>
<dbReference type="InterPro" id="IPR003851">
    <property type="entry name" value="Znf_Dof"/>
</dbReference>
<keyword evidence="4 9" id="KW-0805">Transcription regulation</keyword>
<reference evidence="13 14" key="1">
    <citation type="journal article" date="2019" name="Nat. Plants">
        <title>Genome sequencing of Musa balbisiana reveals subgenome evolution and function divergence in polyploid bananas.</title>
        <authorList>
            <person name="Yao X."/>
        </authorList>
    </citation>
    <scope>NUCLEOTIDE SEQUENCE [LARGE SCALE GENOMIC DNA]</scope>
    <source>
        <strain evidence="14">cv. DH-PKW</strain>
        <tissue evidence="13">Leaves</tissue>
    </source>
</reference>